<sequence>MSTHTTLKVTSLHLIYLLRLVFIFRDRKVSPFFCYLHRFLSLLLPSFSIFPLCFFLHLSRLSPSKSRDEQPRGFPEQEQPQLRRRREFVKDGVGGVTAASTKARYNPRRNGSNPSAVDQSRQAKEEESSQAKGRHADDKQRPC</sequence>
<accession>Q0WLY9</accession>
<feature type="transmembrane region" description="Helical" evidence="2">
    <location>
        <begin position="6"/>
        <end position="24"/>
    </location>
</feature>
<feature type="compositionally biased region" description="Basic and acidic residues" evidence="1">
    <location>
        <begin position="121"/>
        <end position="143"/>
    </location>
</feature>
<feature type="region of interest" description="Disordered" evidence="1">
    <location>
        <begin position="63"/>
        <end position="143"/>
    </location>
</feature>
<proteinExistence type="evidence at transcript level"/>
<feature type="transmembrane region" description="Helical" evidence="2">
    <location>
        <begin position="36"/>
        <end position="58"/>
    </location>
</feature>
<name>Q0WLY9_ARATH</name>
<organism evidence="3">
    <name type="scientific">Arabidopsis thaliana</name>
    <name type="common">Mouse-ear cress</name>
    <dbReference type="NCBI Taxonomy" id="3702"/>
    <lineage>
        <taxon>Eukaryota</taxon>
        <taxon>Viridiplantae</taxon>
        <taxon>Streptophyta</taxon>
        <taxon>Embryophyta</taxon>
        <taxon>Tracheophyta</taxon>
        <taxon>Spermatophyta</taxon>
        <taxon>Magnoliopsida</taxon>
        <taxon>eudicotyledons</taxon>
        <taxon>Gunneridae</taxon>
        <taxon>Pentapetalae</taxon>
        <taxon>rosids</taxon>
        <taxon>malvids</taxon>
        <taxon>Brassicales</taxon>
        <taxon>Brassicaceae</taxon>
        <taxon>Camelineae</taxon>
        <taxon>Arabidopsis</taxon>
    </lineage>
</organism>
<evidence type="ECO:0000313" key="3">
    <source>
        <dbReference type="EMBL" id="BAF01868.1"/>
    </source>
</evidence>
<feature type="compositionally biased region" description="Polar residues" evidence="1">
    <location>
        <begin position="109"/>
        <end position="120"/>
    </location>
</feature>
<reference evidence="3" key="1">
    <citation type="submission" date="2006-07" db="EMBL/GenBank/DDBJ databases">
        <title>Large-scale analysis of RIKEN Arabidopsis full-length (RAFL) cDNAs.</title>
        <authorList>
            <person name="Totoki Y."/>
            <person name="Seki M."/>
            <person name="Ishida J."/>
            <person name="Nakajima M."/>
            <person name="Enju A."/>
            <person name="Morosawa T."/>
            <person name="Kamiya A."/>
            <person name="Narusaka M."/>
            <person name="Shin-i T."/>
            <person name="Nakagawa M."/>
            <person name="Sakamoto N."/>
            <person name="Oishi K."/>
            <person name="Kohara Y."/>
            <person name="Kobayashi M."/>
            <person name="Toyoda A."/>
            <person name="Sakaki Y."/>
            <person name="Sakurai T."/>
            <person name="Iida K."/>
            <person name="Akiyama K."/>
            <person name="Satou M."/>
            <person name="Toyoda T."/>
            <person name="Konagaya A."/>
            <person name="Carninci P."/>
            <person name="Kawai J."/>
            <person name="Hayashizaki Y."/>
            <person name="Shinozaki K."/>
        </authorList>
    </citation>
    <scope>NUCLEOTIDE SEQUENCE</scope>
</reference>
<protein>
    <recommendedName>
        <fullName evidence="4">Transmembrane protein</fullName>
    </recommendedName>
</protein>
<keyword evidence="2" id="KW-0472">Membrane</keyword>
<keyword evidence="2" id="KW-0812">Transmembrane</keyword>
<dbReference type="AlphaFoldDB" id="Q0WLY9"/>
<dbReference type="EMBL" id="AK230046">
    <property type="protein sequence ID" value="BAF01868.1"/>
    <property type="molecule type" value="mRNA"/>
</dbReference>
<evidence type="ECO:0000256" key="1">
    <source>
        <dbReference type="SAM" id="MobiDB-lite"/>
    </source>
</evidence>
<evidence type="ECO:0000256" key="2">
    <source>
        <dbReference type="SAM" id="Phobius"/>
    </source>
</evidence>
<evidence type="ECO:0008006" key="4">
    <source>
        <dbReference type="Google" id="ProtNLM"/>
    </source>
</evidence>
<keyword evidence="2" id="KW-1133">Transmembrane helix</keyword>